<dbReference type="AlphaFoldDB" id="A0ABD2AYM3"/>
<evidence type="ECO:0000313" key="1">
    <source>
        <dbReference type="EMBL" id="KAL2725714.1"/>
    </source>
</evidence>
<dbReference type="EMBL" id="JAYRBN010000110">
    <property type="protein sequence ID" value="KAL2725714.1"/>
    <property type="molecule type" value="Genomic_DNA"/>
</dbReference>
<protein>
    <submittedName>
        <fullName evidence="1">Uncharacterized protein</fullName>
    </submittedName>
</protein>
<keyword evidence="2" id="KW-1185">Reference proteome</keyword>
<name>A0ABD2AYM3_VESMC</name>
<accession>A0ABD2AYM3</accession>
<feature type="non-terminal residue" evidence="1">
    <location>
        <position position="72"/>
    </location>
</feature>
<reference evidence="1 2" key="1">
    <citation type="journal article" date="2024" name="Ann. Entomol. Soc. Am.">
        <title>Genomic analyses of the southern and eastern yellowjacket wasps (Hymenoptera: Vespidae) reveal evolutionary signatures of social life.</title>
        <authorList>
            <person name="Catto M.A."/>
            <person name="Caine P.B."/>
            <person name="Orr S.E."/>
            <person name="Hunt B.G."/>
            <person name="Goodisman M.A.D."/>
        </authorList>
    </citation>
    <scope>NUCLEOTIDE SEQUENCE [LARGE SCALE GENOMIC DNA]</scope>
    <source>
        <strain evidence="1">232</strain>
        <tissue evidence="1">Head and thorax</tissue>
    </source>
</reference>
<gene>
    <name evidence="1" type="ORF">V1477_018152</name>
</gene>
<evidence type="ECO:0000313" key="2">
    <source>
        <dbReference type="Proteomes" id="UP001607303"/>
    </source>
</evidence>
<sequence>AVHGGWPKMGGSGRVDRRVCQACNEWRSILSLGQARAFTPWCSPGDMESRVVAMVSPTGFHLNQHRFKITIF</sequence>
<organism evidence="1 2">
    <name type="scientific">Vespula maculifrons</name>
    <name type="common">Eastern yellow jacket</name>
    <name type="synonym">Wasp</name>
    <dbReference type="NCBI Taxonomy" id="7453"/>
    <lineage>
        <taxon>Eukaryota</taxon>
        <taxon>Metazoa</taxon>
        <taxon>Ecdysozoa</taxon>
        <taxon>Arthropoda</taxon>
        <taxon>Hexapoda</taxon>
        <taxon>Insecta</taxon>
        <taxon>Pterygota</taxon>
        <taxon>Neoptera</taxon>
        <taxon>Endopterygota</taxon>
        <taxon>Hymenoptera</taxon>
        <taxon>Apocrita</taxon>
        <taxon>Aculeata</taxon>
        <taxon>Vespoidea</taxon>
        <taxon>Vespidae</taxon>
        <taxon>Vespinae</taxon>
        <taxon>Vespula</taxon>
    </lineage>
</organism>
<comment type="caution">
    <text evidence="1">The sequence shown here is derived from an EMBL/GenBank/DDBJ whole genome shotgun (WGS) entry which is preliminary data.</text>
</comment>
<dbReference type="Proteomes" id="UP001607303">
    <property type="component" value="Unassembled WGS sequence"/>
</dbReference>
<feature type="non-terminal residue" evidence="1">
    <location>
        <position position="1"/>
    </location>
</feature>
<proteinExistence type="predicted"/>